<dbReference type="Proteomes" id="UP001177023">
    <property type="component" value="Unassembled WGS sequence"/>
</dbReference>
<evidence type="ECO:0000313" key="1">
    <source>
        <dbReference type="EMBL" id="CAJ0573712.1"/>
    </source>
</evidence>
<name>A0AA36CSL3_9BILA</name>
<comment type="caution">
    <text evidence="1">The sequence shown here is derived from an EMBL/GenBank/DDBJ whole genome shotgun (WGS) entry which is preliminary data.</text>
</comment>
<feature type="non-terminal residue" evidence="1">
    <location>
        <position position="352"/>
    </location>
</feature>
<evidence type="ECO:0008006" key="3">
    <source>
        <dbReference type="Google" id="ProtNLM"/>
    </source>
</evidence>
<dbReference type="EMBL" id="CATQJA010002622">
    <property type="protein sequence ID" value="CAJ0573712.1"/>
    <property type="molecule type" value="Genomic_DNA"/>
</dbReference>
<accession>A0AA36CSL3</accession>
<dbReference type="AlphaFoldDB" id="A0AA36CSL3"/>
<gene>
    <name evidence="1" type="ORF">MSPICULIGERA_LOCUS12062</name>
</gene>
<protein>
    <recommendedName>
        <fullName evidence="3">F-box domain-containing protein</fullName>
    </recommendedName>
</protein>
<sequence>MKTDEKQDPFRLREFMPALQEINYNADADRLLAASRMADKDGYGPCRKRGFVDLPLELLVMIVDPLDYLTVMNLDNLNPRLKAACAKYPVNYARCAPVIAEKRHKFIAGQREQNCQTKDPALLDGRRLEFFVRHRDWRKRIKCELNFWCENFVDYNWKCDALLDDNLIWDITLRNPTNVWTARYLNVERWLGPLRGSLRIGGVAKAEDFAHMKLLRTGRLAFYVPNPDDNFVDLLIHYVEEWLAGERDIETIWAHWRVGGLDAFGEETPKRDHLKGLLEKYEMLAESEGKSRVQFVRTDGELVEIRVRETDVVIQVPGSTTKFIGYQKRPSARERPFPRELRLHCHEEAPYF</sequence>
<keyword evidence="2" id="KW-1185">Reference proteome</keyword>
<reference evidence="1" key="1">
    <citation type="submission" date="2023-06" db="EMBL/GenBank/DDBJ databases">
        <authorList>
            <person name="Delattre M."/>
        </authorList>
    </citation>
    <scope>NUCLEOTIDE SEQUENCE</scope>
    <source>
        <strain evidence="1">AF72</strain>
    </source>
</reference>
<proteinExistence type="predicted"/>
<evidence type="ECO:0000313" key="2">
    <source>
        <dbReference type="Proteomes" id="UP001177023"/>
    </source>
</evidence>
<organism evidence="1 2">
    <name type="scientific">Mesorhabditis spiculigera</name>
    <dbReference type="NCBI Taxonomy" id="96644"/>
    <lineage>
        <taxon>Eukaryota</taxon>
        <taxon>Metazoa</taxon>
        <taxon>Ecdysozoa</taxon>
        <taxon>Nematoda</taxon>
        <taxon>Chromadorea</taxon>
        <taxon>Rhabditida</taxon>
        <taxon>Rhabditina</taxon>
        <taxon>Rhabditomorpha</taxon>
        <taxon>Rhabditoidea</taxon>
        <taxon>Rhabditidae</taxon>
        <taxon>Mesorhabditinae</taxon>
        <taxon>Mesorhabditis</taxon>
    </lineage>
</organism>